<dbReference type="Pfam" id="PF13338">
    <property type="entry name" value="AbiEi_4"/>
    <property type="match status" value="1"/>
</dbReference>
<evidence type="ECO:0000313" key="3">
    <source>
        <dbReference type="Proteomes" id="UP000630594"/>
    </source>
</evidence>
<name>A0ABQ1QCV6_9ACTN</name>
<feature type="domain" description="AbiEi antitoxin N-terminal" evidence="1">
    <location>
        <begin position="2"/>
        <end position="48"/>
    </location>
</feature>
<organism evidence="2 3">
    <name type="scientific">Nocardioides daphniae</name>
    <dbReference type="NCBI Taxonomy" id="402297"/>
    <lineage>
        <taxon>Bacteria</taxon>
        <taxon>Bacillati</taxon>
        <taxon>Actinomycetota</taxon>
        <taxon>Actinomycetes</taxon>
        <taxon>Propionibacteriales</taxon>
        <taxon>Nocardioidaceae</taxon>
        <taxon>Nocardioides</taxon>
    </lineage>
</organism>
<dbReference type="EMBL" id="BMCK01000003">
    <property type="protein sequence ID" value="GGD22185.1"/>
    <property type="molecule type" value="Genomic_DNA"/>
</dbReference>
<dbReference type="Gene3D" id="3.40.960.10">
    <property type="entry name" value="VSR Endonuclease"/>
    <property type="match status" value="1"/>
</dbReference>
<dbReference type="SUPFAM" id="SSF52980">
    <property type="entry name" value="Restriction endonuclease-like"/>
    <property type="match status" value="1"/>
</dbReference>
<dbReference type="InterPro" id="IPR011335">
    <property type="entry name" value="Restrct_endonuc-II-like"/>
</dbReference>
<proteinExistence type="predicted"/>
<sequence length="304" mass="33351">MEVEELLRRSGGLATRAELEAPLGRTALDRAVEVGRLVRVGRGRFALPGVAADRRRAHALNGVLSHESAALHHGWPVLLAPEQPHVTLPVRRRVSQERSRDVTLHRVDLHPDDVRDGLTSPDRTMLDCLRACSFPAALAFADSALRQGRTPGWLARVAGEARGHGARQARRVAAAATDLAANPFESGLRAVALDVRGLTVRPQAPLYSGGRFIGRPDLVDLELGIVLESDSFKWHGGRSALVRDARRYNDFTAAGWLVLRFTWEDVVLEPERVRTVLELATKRRCQSLERPTQVAPRAIGTAVS</sequence>
<dbReference type="Proteomes" id="UP000630594">
    <property type="component" value="Unassembled WGS sequence"/>
</dbReference>
<gene>
    <name evidence="2" type="ORF">GCM10007231_21600</name>
</gene>
<accession>A0ABQ1QCV6</accession>
<comment type="caution">
    <text evidence="2">The sequence shown here is derived from an EMBL/GenBank/DDBJ whole genome shotgun (WGS) entry which is preliminary data.</text>
</comment>
<protein>
    <recommendedName>
        <fullName evidence="1">AbiEi antitoxin N-terminal domain-containing protein</fullName>
    </recommendedName>
</protein>
<reference evidence="3" key="1">
    <citation type="journal article" date="2019" name="Int. J. Syst. Evol. Microbiol.">
        <title>The Global Catalogue of Microorganisms (GCM) 10K type strain sequencing project: providing services to taxonomists for standard genome sequencing and annotation.</title>
        <authorList>
            <consortium name="The Broad Institute Genomics Platform"/>
            <consortium name="The Broad Institute Genome Sequencing Center for Infectious Disease"/>
            <person name="Wu L."/>
            <person name="Ma J."/>
        </authorList>
    </citation>
    <scope>NUCLEOTIDE SEQUENCE [LARGE SCALE GENOMIC DNA]</scope>
    <source>
        <strain evidence="3">CCM 7403</strain>
    </source>
</reference>
<evidence type="ECO:0000313" key="2">
    <source>
        <dbReference type="EMBL" id="GGD22185.1"/>
    </source>
</evidence>
<dbReference type="RefSeq" id="WP_188421745.1">
    <property type="nucleotide sequence ID" value="NZ_BMCK01000003.1"/>
</dbReference>
<evidence type="ECO:0000259" key="1">
    <source>
        <dbReference type="Pfam" id="PF13338"/>
    </source>
</evidence>
<keyword evidence="3" id="KW-1185">Reference proteome</keyword>
<dbReference type="InterPro" id="IPR025159">
    <property type="entry name" value="AbiEi_N"/>
</dbReference>